<dbReference type="InterPro" id="IPR037152">
    <property type="entry name" value="L-asparaginase_N_sf"/>
</dbReference>
<keyword evidence="4 8" id="KW-0040">ANK repeat</keyword>
<dbReference type="NCBIfam" id="TIGR00519">
    <property type="entry name" value="asnASE_I"/>
    <property type="match status" value="1"/>
</dbReference>
<dbReference type="InterPro" id="IPR036152">
    <property type="entry name" value="Asp/glu_Ase-like_sf"/>
</dbReference>
<dbReference type="eggNOG" id="KOG0503">
    <property type="taxonomic scope" value="Eukaryota"/>
</dbReference>
<dbReference type="HOGENOM" id="CLU_019134_3_0_1"/>
<dbReference type="Proteomes" id="UP000007648">
    <property type="component" value="Unassembled WGS sequence"/>
</dbReference>
<dbReference type="EC" id="3.5.1.1" evidence="1"/>
<dbReference type="SMART" id="SM00248">
    <property type="entry name" value="ANK"/>
    <property type="match status" value="4"/>
</dbReference>
<dbReference type="SFLD" id="SFLDS00057">
    <property type="entry name" value="Glutaminase/Asparaginase"/>
    <property type="match status" value="1"/>
</dbReference>
<dbReference type="PANTHER" id="PTHR11707">
    <property type="entry name" value="L-ASPARAGINASE"/>
    <property type="match status" value="1"/>
</dbReference>
<dbReference type="InterPro" id="IPR036770">
    <property type="entry name" value="Ankyrin_rpt-contain_sf"/>
</dbReference>
<dbReference type="Ensembl" id="ENSSHAT00000015183.2">
    <property type="protein sequence ID" value="ENSSHAP00000015058.1"/>
    <property type="gene ID" value="ENSSHAG00000012851.2"/>
</dbReference>
<evidence type="ECO:0000313" key="13">
    <source>
        <dbReference type="Proteomes" id="UP000007648"/>
    </source>
</evidence>
<feature type="domain" description="Asparaginase/glutaminase C-terminal" evidence="11">
    <location>
        <begin position="278"/>
        <end position="383"/>
    </location>
</feature>
<feature type="domain" description="L-asparaginase N-terminal" evidence="10">
    <location>
        <begin position="52"/>
        <end position="258"/>
    </location>
</feature>
<dbReference type="PRINTS" id="PR00139">
    <property type="entry name" value="ASNGLNASE"/>
</dbReference>
<evidence type="ECO:0000256" key="7">
    <source>
        <dbReference type="PIRSR" id="PIRSR001220-2"/>
    </source>
</evidence>
<dbReference type="PROSITE" id="PS50297">
    <property type="entry name" value="ANK_REP_REGION"/>
    <property type="match status" value="1"/>
</dbReference>
<keyword evidence="13" id="KW-1185">Reference proteome</keyword>
<evidence type="ECO:0000256" key="2">
    <source>
        <dbReference type="ARBA" id="ARBA00022737"/>
    </source>
</evidence>
<dbReference type="Pfam" id="PF17763">
    <property type="entry name" value="Asparaginase_C"/>
    <property type="match status" value="1"/>
</dbReference>
<protein>
    <recommendedName>
        <fullName evidence="1">asparaginase</fullName>
        <ecNumber evidence="1">3.5.1.1</ecNumber>
    </recommendedName>
</protein>
<dbReference type="InterPro" id="IPR027473">
    <property type="entry name" value="L-asparaginase_C"/>
</dbReference>
<comment type="similarity">
    <text evidence="5">In the N-terminal section; belongs to the asparaginase 1 family.</text>
</comment>
<evidence type="ECO:0000256" key="8">
    <source>
        <dbReference type="PROSITE-ProRule" id="PRU00023"/>
    </source>
</evidence>
<dbReference type="Gene3D" id="3.40.50.40">
    <property type="match status" value="1"/>
</dbReference>
<evidence type="ECO:0000256" key="6">
    <source>
        <dbReference type="PIRSR" id="PIRSR001220-1"/>
    </source>
</evidence>
<dbReference type="PANTHER" id="PTHR11707:SF28">
    <property type="entry name" value="60 KDA LYSOPHOSPHOLIPASE"/>
    <property type="match status" value="1"/>
</dbReference>
<dbReference type="PIRSF" id="PIRSF500176">
    <property type="entry name" value="L_ASNase"/>
    <property type="match status" value="1"/>
</dbReference>
<organism evidence="12 13">
    <name type="scientific">Sarcophilus harrisii</name>
    <name type="common">Tasmanian devil</name>
    <name type="synonym">Sarcophilus laniarius</name>
    <dbReference type="NCBI Taxonomy" id="9305"/>
    <lineage>
        <taxon>Eukaryota</taxon>
        <taxon>Metazoa</taxon>
        <taxon>Chordata</taxon>
        <taxon>Craniata</taxon>
        <taxon>Vertebrata</taxon>
        <taxon>Euteleostomi</taxon>
        <taxon>Mammalia</taxon>
        <taxon>Metatheria</taxon>
        <taxon>Dasyuromorphia</taxon>
        <taxon>Dasyuridae</taxon>
        <taxon>Sarcophilus</taxon>
    </lineage>
</organism>
<dbReference type="FunCoup" id="G3WI03">
    <property type="interactions" value="229"/>
</dbReference>
<evidence type="ECO:0000313" key="12">
    <source>
        <dbReference type="Ensembl" id="ENSSHAP00000015058.1"/>
    </source>
</evidence>
<evidence type="ECO:0000259" key="10">
    <source>
        <dbReference type="Pfam" id="PF00710"/>
    </source>
</evidence>
<keyword evidence="2" id="KW-0677">Repeat</keyword>
<dbReference type="SUPFAM" id="SSF53774">
    <property type="entry name" value="Glutaminase/Asparaginase"/>
    <property type="match status" value="1"/>
</dbReference>
<dbReference type="GeneTree" id="ENSGT00390000001610"/>
<gene>
    <name evidence="12" type="primary">ASPG</name>
</gene>
<feature type="active site" evidence="9">
    <location>
        <position position="157"/>
    </location>
</feature>
<evidence type="ECO:0000259" key="11">
    <source>
        <dbReference type="Pfam" id="PF17763"/>
    </source>
</evidence>
<dbReference type="PROSITE" id="PS00917">
    <property type="entry name" value="ASN_GLN_ASE_2"/>
    <property type="match status" value="1"/>
</dbReference>
<dbReference type="SUPFAM" id="SSF48403">
    <property type="entry name" value="Ankyrin repeat"/>
    <property type="match status" value="1"/>
</dbReference>
<dbReference type="Gene3D" id="1.25.40.20">
    <property type="entry name" value="Ankyrin repeat-containing domain"/>
    <property type="match status" value="2"/>
</dbReference>
<proteinExistence type="inferred from homology"/>
<dbReference type="SMART" id="SM00870">
    <property type="entry name" value="Asparaginase"/>
    <property type="match status" value="1"/>
</dbReference>
<evidence type="ECO:0000256" key="4">
    <source>
        <dbReference type="ARBA" id="ARBA00023043"/>
    </source>
</evidence>
<reference evidence="12" key="3">
    <citation type="submission" date="2025-09" db="UniProtKB">
        <authorList>
            <consortium name="Ensembl"/>
        </authorList>
    </citation>
    <scope>IDENTIFICATION</scope>
</reference>
<dbReference type="Gene3D" id="3.40.50.1170">
    <property type="entry name" value="L-asparaginase, N-terminal domain"/>
    <property type="match status" value="1"/>
</dbReference>
<dbReference type="PROSITE" id="PS51732">
    <property type="entry name" value="ASN_GLN_ASE_3"/>
    <property type="match status" value="1"/>
</dbReference>
<keyword evidence="3" id="KW-0378">Hydrolase</keyword>
<dbReference type="PIRSF" id="PIRSF001220">
    <property type="entry name" value="L-ASNase_gatD"/>
    <property type="match status" value="1"/>
</dbReference>
<dbReference type="InterPro" id="IPR040919">
    <property type="entry name" value="Asparaginase_C"/>
</dbReference>
<dbReference type="OMA" id="CDVGVIP"/>
<dbReference type="PROSITE" id="PS50088">
    <property type="entry name" value="ANK_REPEAT"/>
    <property type="match status" value="2"/>
</dbReference>
<dbReference type="AlphaFoldDB" id="G3WI03"/>
<dbReference type="InterPro" id="IPR006033">
    <property type="entry name" value="AsnA_fam"/>
</dbReference>
<sequence>MGRRMQPIWLQGMGAGRRRTPFGDSFLGPSQGPRHSGTRLVMARSGDPVRRLLAIYTGGTIGMRNQDGILVPGSNLFTALKKLPMFNDEEYSREHQLPEDTLALPLTDHNQRIIYTILEYDPLFDSSDMTINEWIRIAKDIERNYEQYFGFVIIHGTDTMAFASSMLSFILGNLQKTVILTGAQVPIHTLWNDGRENLLGSLLMAGQYVIPEVCLFFQNQLYRGNRVTKVDSQRFAAFCSPNLPPLANVGADITVNHDIILKASMNKQLVVHSNMERNVGVLRLYPGITSAMVKAFLQAPMKGVVMETFGTGNGPTNPDLLWELKKATERGIVIVNCTHCLQGSVTSNYAAGMALSGIGIVPGSDMTSEAALAKLSYVLGRDDLDLQYKSKLLTKNLRGEMTPLSEDFQISLRDSKFVQLIANLLYLNCSHDLDAVRDSLTPTLACAAARMGDMETLEAIFELGGDLSESDFDGRTPLHMAARGGHVGTVQYLLRNGAKVNSCDGDRNSPLLIAVKGRHRDVIQLLKDAGAHLSPQELQGAGTELCRLAASGDRDGLIAWQQAGVDLFQTGYDGQTPLQVAEAAGNQELVSLLREHRIGTRSDIL</sequence>
<dbReference type="GO" id="GO:0009066">
    <property type="term" value="P:aspartate family amino acid metabolic process"/>
    <property type="evidence" value="ECO:0007669"/>
    <property type="project" value="UniProtKB-ARBA"/>
</dbReference>
<dbReference type="GO" id="GO:0004067">
    <property type="term" value="F:asparaginase activity"/>
    <property type="evidence" value="ECO:0007669"/>
    <property type="project" value="UniProtKB-UniRule"/>
</dbReference>
<dbReference type="STRING" id="9305.ENSSHAP00000015058"/>
<evidence type="ECO:0000256" key="3">
    <source>
        <dbReference type="ARBA" id="ARBA00022801"/>
    </source>
</evidence>
<evidence type="ECO:0000256" key="5">
    <source>
        <dbReference type="ARBA" id="ARBA00061199"/>
    </source>
</evidence>
<reference evidence="12 13" key="1">
    <citation type="journal article" date="2011" name="Proc. Natl. Acad. Sci. U.S.A.">
        <title>Genetic diversity and population structure of the endangered marsupial Sarcophilus harrisii (Tasmanian devil).</title>
        <authorList>
            <person name="Miller W."/>
            <person name="Hayes V.M."/>
            <person name="Ratan A."/>
            <person name="Petersen D.C."/>
            <person name="Wittekindt N.E."/>
            <person name="Miller J."/>
            <person name="Walenz B."/>
            <person name="Knight J."/>
            <person name="Qi J."/>
            <person name="Zhao F."/>
            <person name="Wang Q."/>
            <person name="Bedoya-Reina O.C."/>
            <person name="Katiyar N."/>
            <person name="Tomsho L.P."/>
            <person name="Kasson L.M."/>
            <person name="Hardie R.A."/>
            <person name="Woodbridge P."/>
            <person name="Tindall E.A."/>
            <person name="Bertelsen M.F."/>
            <person name="Dixon D."/>
            <person name="Pyecroft S."/>
            <person name="Helgen K.M."/>
            <person name="Lesk A.M."/>
            <person name="Pringle T.H."/>
            <person name="Patterson N."/>
            <person name="Zhang Y."/>
            <person name="Kreiss A."/>
            <person name="Woods G.M."/>
            <person name="Jones M.E."/>
            <person name="Schuster S.C."/>
        </authorList>
    </citation>
    <scope>NUCLEOTIDE SEQUENCE [LARGE SCALE GENOMIC DNA]</scope>
</reference>
<feature type="binding site" evidence="7">
    <location>
        <position position="126"/>
    </location>
    <ligand>
        <name>substrate</name>
    </ligand>
</feature>
<dbReference type="Pfam" id="PF12796">
    <property type="entry name" value="Ank_2"/>
    <property type="match status" value="1"/>
</dbReference>
<dbReference type="CDD" id="cd08963">
    <property type="entry name" value="L-asparaginase_I"/>
    <property type="match status" value="1"/>
</dbReference>
<evidence type="ECO:0000256" key="9">
    <source>
        <dbReference type="PROSITE-ProRule" id="PRU10100"/>
    </source>
</evidence>
<evidence type="ECO:0000256" key="1">
    <source>
        <dbReference type="ARBA" id="ARBA00012920"/>
    </source>
</evidence>
<name>G3WI03_SARHA</name>
<feature type="repeat" description="ANK" evidence="8">
    <location>
        <begin position="473"/>
        <end position="505"/>
    </location>
</feature>
<dbReference type="InterPro" id="IPR027475">
    <property type="entry name" value="Asparaginase/glutaminase_AS2"/>
</dbReference>
<feature type="binding site" evidence="7">
    <location>
        <begin position="157"/>
        <end position="158"/>
    </location>
    <ligand>
        <name>substrate</name>
    </ligand>
</feature>
<dbReference type="InterPro" id="IPR027474">
    <property type="entry name" value="L-asparaginase_N"/>
</dbReference>
<feature type="repeat" description="ANK" evidence="8">
    <location>
        <begin position="506"/>
        <end position="538"/>
    </location>
</feature>
<dbReference type="InterPro" id="IPR006034">
    <property type="entry name" value="Asparaginase/glutaminase-like"/>
</dbReference>
<reference evidence="12" key="2">
    <citation type="submission" date="2025-08" db="UniProtKB">
        <authorList>
            <consortium name="Ensembl"/>
        </authorList>
    </citation>
    <scope>IDENTIFICATION</scope>
</reference>
<dbReference type="InParanoid" id="G3WI03"/>
<dbReference type="InterPro" id="IPR002110">
    <property type="entry name" value="Ankyrin_rpt"/>
</dbReference>
<dbReference type="FunFam" id="3.40.50.40:FF:000001">
    <property type="entry name" value="L-asparaginase 1"/>
    <property type="match status" value="1"/>
</dbReference>
<accession>G3WI03</accession>
<dbReference type="FunFam" id="3.40.50.1170:FF:000003">
    <property type="entry name" value="60 kDa lysophospholipase"/>
    <property type="match status" value="1"/>
</dbReference>
<dbReference type="Pfam" id="PF00710">
    <property type="entry name" value="Asparaginase"/>
    <property type="match status" value="1"/>
</dbReference>
<feature type="active site" description="O-isoaspartyl threonine intermediate" evidence="6">
    <location>
        <position position="60"/>
    </location>
</feature>
<dbReference type="InterPro" id="IPR041725">
    <property type="entry name" value="L-asparaginase_I"/>
</dbReference>